<reference evidence="1" key="2">
    <citation type="journal article" date="2015" name="Data Brief">
        <title>Shoot transcriptome of the giant reed, Arundo donax.</title>
        <authorList>
            <person name="Barrero R.A."/>
            <person name="Guerrero F.D."/>
            <person name="Moolhuijzen P."/>
            <person name="Goolsby J.A."/>
            <person name="Tidwell J."/>
            <person name="Bellgard S.E."/>
            <person name="Bellgard M.I."/>
        </authorList>
    </citation>
    <scope>NUCLEOTIDE SEQUENCE</scope>
    <source>
        <tissue evidence="1">Shoot tissue taken approximately 20 cm above the soil surface</tissue>
    </source>
</reference>
<proteinExistence type="predicted"/>
<name>A0A0A9H8S7_ARUDO</name>
<organism evidence="1">
    <name type="scientific">Arundo donax</name>
    <name type="common">Giant reed</name>
    <name type="synonym">Donax arundinaceus</name>
    <dbReference type="NCBI Taxonomy" id="35708"/>
    <lineage>
        <taxon>Eukaryota</taxon>
        <taxon>Viridiplantae</taxon>
        <taxon>Streptophyta</taxon>
        <taxon>Embryophyta</taxon>
        <taxon>Tracheophyta</taxon>
        <taxon>Spermatophyta</taxon>
        <taxon>Magnoliopsida</taxon>
        <taxon>Liliopsida</taxon>
        <taxon>Poales</taxon>
        <taxon>Poaceae</taxon>
        <taxon>PACMAD clade</taxon>
        <taxon>Arundinoideae</taxon>
        <taxon>Arundineae</taxon>
        <taxon>Arundo</taxon>
    </lineage>
</organism>
<dbReference type="AlphaFoldDB" id="A0A0A9H8S7"/>
<sequence>MSDVFDQSFIYKNLCMWSVLQYACWTEINKDPGQCAAPFSCAICIIVEFIKVDDGMKKQKRESCNYRCHVFYFIFLN</sequence>
<evidence type="ECO:0000313" key="1">
    <source>
        <dbReference type="EMBL" id="JAE29323.1"/>
    </source>
</evidence>
<accession>A0A0A9H8S7</accession>
<dbReference type="EMBL" id="GBRH01168573">
    <property type="protein sequence ID" value="JAE29323.1"/>
    <property type="molecule type" value="Transcribed_RNA"/>
</dbReference>
<reference evidence="1" key="1">
    <citation type="submission" date="2014-09" db="EMBL/GenBank/DDBJ databases">
        <authorList>
            <person name="Magalhaes I.L.F."/>
            <person name="Oliveira U."/>
            <person name="Santos F.R."/>
            <person name="Vidigal T.H.D.A."/>
            <person name="Brescovit A.D."/>
            <person name="Santos A.J."/>
        </authorList>
    </citation>
    <scope>NUCLEOTIDE SEQUENCE</scope>
    <source>
        <tissue evidence="1">Shoot tissue taken approximately 20 cm above the soil surface</tissue>
    </source>
</reference>
<protein>
    <submittedName>
        <fullName evidence="1">Uncharacterized protein</fullName>
    </submittedName>
</protein>